<organism evidence="1 2">
    <name type="scientific">Moraxella lacunata</name>
    <dbReference type="NCBI Taxonomy" id="477"/>
    <lineage>
        <taxon>Bacteria</taxon>
        <taxon>Pseudomonadati</taxon>
        <taxon>Pseudomonadota</taxon>
        <taxon>Gammaproteobacteria</taxon>
        <taxon>Moraxellales</taxon>
        <taxon>Moraxellaceae</taxon>
        <taxon>Moraxella</taxon>
    </lineage>
</organism>
<dbReference type="PANTHER" id="PTHR41317">
    <property type="entry name" value="PD-(D_E)XK NUCLEASE FAMILY TRANSPOSASE"/>
    <property type="match status" value="1"/>
</dbReference>
<dbReference type="EMBL" id="LZMS01000126">
    <property type="protein sequence ID" value="OBX58897.1"/>
    <property type="molecule type" value="Genomic_DNA"/>
</dbReference>
<dbReference type="OrthoDB" id="9812287at2"/>
<dbReference type="Proteomes" id="UP000092607">
    <property type="component" value="Unassembled WGS sequence"/>
</dbReference>
<evidence type="ECO:0000313" key="2">
    <source>
        <dbReference type="Proteomes" id="UP000092607"/>
    </source>
</evidence>
<dbReference type="Pfam" id="PF12784">
    <property type="entry name" value="PDDEXK_2"/>
    <property type="match status" value="1"/>
</dbReference>
<dbReference type="PANTHER" id="PTHR41317:SF1">
    <property type="entry name" value="PD-(D_E)XK NUCLEASE FAMILY TRANSPOSASE"/>
    <property type="match status" value="1"/>
</dbReference>
<dbReference type="RefSeq" id="WP_065256500.1">
    <property type="nucleotide sequence ID" value="NZ_JARDJM010000078.1"/>
</dbReference>
<dbReference type="AlphaFoldDB" id="A0A1B8PUW8"/>
<reference evidence="1 2" key="1">
    <citation type="submission" date="2016-06" db="EMBL/GenBank/DDBJ databases">
        <title>Draft genome of Moraxella lacunata CCUG 57757A.</title>
        <authorList>
            <person name="Salva-Serra F."/>
            <person name="Engstrom-Jakobsson H."/>
            <person name="Thorell K."/>
            <person name="Gonzales-Siles L."/>
            <person name="Karlsson R."/>
            <person name="Boulund F."/>
            <person name="Engstrand L."/>
            <person name="Kristiansson E."/>
            <person name="Moore E."/>
        </authorList>
    </citation>
    <scope>NUCLEOTIDE SEQUENCE [LARGE SCALE GENOMIC DNA]</scope>
    <source>
        <strain evidence="1 2">CCUG 57757A</strain>
    </source>
</reference>
<gene>
    <name evidence="1" type="ORF">A9309_12280</name>
</gene>
<evidence type="ECO:0000313" key="1">
    <source>
        <dbReference type="EMBL" id="OBX58897.1"/>
    </source>
</evidence>
<dbReference type="InterPro" id="IPR010106">
    <property type="entry name" value="RpnA"/>
</dbReference>
<comment type="caution">
    <text evidence="1">The sequence shown here is derived from an EMBL/GenBank/DDBJ whole genome shotgun (WGS) entry which is preliminary data.</text>
</comment>
<accession>A0A1B8PUW8</accession>
<dbReference type="NCBIfam" id="TIGR01784">
    <property type="entry name" value="T_den_put_tspse"/>
    <property type="match status" value="1"/>
</dbReference>
<protein>
    <recommendedName>
        <fullName evidence="3">Rpn family recombination-promoting nuclease/putative transposase</fullName>
    </recommendedName>
</protein>
<evidence type="ECO:0008006" key="3">
    <source>
        <dbReference type="Google" id="ProtNLM"/>
    </source>
</evidence>
<name>A0A1B8PUW8_MORLA</name>
<proteinExistence type="predicted"/>
<sequence>MANLFLNPFTDYGFKRLFGTEANKGLLIDFLNSLLPTHHQIADLEFKNTEQLGQNQSDRKAIYDIYCQSHTGEQFIVELQRTKQDYFKDRTLYYTSLAISEQAKRGRWNYQITAVYCVSILDFCFDEHLDDDDVIHTIKLKDQHGRIFYDKLTLIYLEMPKFQKSEHELTTHLDKWLFYFKNLKDLQMIPTAFNDNAIFQEAFKIAELANLTHEEWQKYQYSLKTYRDNLATDSYLHEQGKKEGIIQIAKLMKSSGEPTDKIAQYTNLSPDEIDRL</sequence>